<reference evidence="2" key="1">
    <citation type="submission" date="2023-07" db="EMBL/GenBank/DDBJ databases">
        <title>A chromosome-level genome assembly of Lolium multiflorum.</title>
        <authorList>
            <person name="Chen Y."/>
            <person name="Copetti D."/>
            <person name="Kolliker R."/>
            <person name="Studer B."/>
        </authorList>
    </citation>
    <scope>NUCLEOTIDE SEQUENCE</scope>
    <source>
        <strain evidence="2">02402/16</strain>
        <tissue evidence="2">Leaf</tissue>
    </source>
</reference>
<dbReference type="InterPro" id="IPR052343">
    <property type="entry name" value="Retrotransposon-Effector_Assoc"/>
</dbReference>
<evidence type="ECO:0000256" key="1">
    <source>
        <dbReference type="SAM" id="MobiDB-lite"/>
    </source>
</evidence>
<feature type="region of interest" description="Disordered" evidence="1">
    <location>
        <begin position="414"/>
        <end position="435"/>
    </location>
</feature>
<dbReference type="Proteomes" id="UP001231189">
    <property type="component" value="Unassembled WGS sequence"/>
</dbReference>
<evidence type="ECO:0000313" key="2">
    <source>
        <dbReference type="EMBL" id="KAK1620952.1"/>
    </source>
</evidence>
<gene>
    <name evidence="2" type="ORF">QYE76_026469</name>
</gene>
<name>A0AAD8RIN1_LOLMU</name>
<feature type="compositionally biased region" description="Low complexity" evidence="1">
    <location>
        <begin position="414"/>
        <end position="427"/>
    </location>
</feature>
<evidence type="ECO:0008006" key="4">
    <source>
        <dbReference type="Google" id="ProtNLM"/>
    </source>
</evidence>
<protein>
    <recommendedName>
        <fullName evidence="4">Reverse transcriptase domain-containing protein</fullName>
    </recommendedName>
</protein>
<dbReference type="EMBL" id="JAUUTY010000006">
    <property type="protein sequence ID" value="KAK1620952.1"/>
    <property type="molecule type" value="Genomic_DNA"/>
</dbReference>
<comment type="caution">
    <text evidence="2">The sequence shown here is derived from an EMBL/GenBank/DDBJ whole genome shotgun (WGS) entry which is preliminary data.</text>
</comment>
<keyword evidence="3" id="KW-1185">Reference proteome</keyword>
<feature type="region of interest" description="Disordered" evidence="1">
    <location>
        <begin position="183"/>
        <end position="214"/>
    </location>
</feature>
<organism evidence="2 3">
    <name type="scientific">Lolium multiflorum</name>
    <name type="common">Italian ryegrass</name>
    <name type="synonym">Lolium perenne subsp. multiflorum</name>
    <dbReference type="NCBI Taxonomy" id="4521"/>
    <lineage>
        <taxon>Eukaryota</taxon>
        <taxon>Viridiplantae</taxon>
        <taxon>Streptophyta</taxon>
        <taxon>Embryophyta</taxon>
        <taxon>Tracheophyta</taxon>
        <taxon>Spermatophyta</taxon>
        <taxon>Magnoliopsida</taxon>
        <taxon>Liliopsida</taxon>
        <taxon>Poales</taxon>
        <taxon>Poaceae</taxon>
        <taxon>BOP clade</taxon>
        <taxon>Pooideae</taxon>
        <taxon>Poodae</taxon>
        <taxon>Poeae</taxon>
        <taxon>Poeae Chloroplast Group 2 (Poeae type)</taxon>
        <taxon>Loliodinae</taxon>
        <taxon>Loliinae</taxon>
        <taxon>Lolium</taxon>
    </lineage>
</organism>
<evidence type="ECO:0000313" key="3">
    <source>
        <dbReference type="Proteomes" id="UP001231189"/>
    </source>
</evidence>
<sequence length="523" mass="56431">MSTDPSPSGGDETIDQMMKRLGIVEDDLDDVVYEEEGPLPAEATRWLAIARVFTDSEYSSFWFFKNMRSAWDLAQQVETRSLDSNLHTFQFKCLGDWERVMEGGPWNFRGHEYKDHGDGLHPPQALVFKDLRASWSMSQGNRPGRGRGSRDAGRTGAGRGRGGRMSSSQVVLHEDSVGEEIMDEDDKLGSRKRAGMASANPPMGALSSGETGGTLVTVGKGGQVGSLVNQFEPLAPPSPNPLYTSEGVQGMDQVLQHVPRKVTPAMNAILLAPYEAKEVKEALLQMFPLKAPGPDGYPAFFFQKHWDICGPDVTRAVLSIVQGNESAEIINDTILVLIPKRNNSKNNPYCALKLDMMKAYDRVEWEYLETIMLKLGFSQQWTSVIMGMVNSVSLSVLFNGNKLEEFKPTRASSAAIISSSPPTTTSSAPPPAPSAVATTAGSPVVATTAGSAAPVPVIYMPEQMSGVINDLVTAVQGIRLFLIGSQGPPTPPQPAIFSVPAPAPWVPPFTGVPQQPPPAPAQP</sequence>
<dbReference type="PANTHER" id="PTHR46890:SF48">
    <property type="entry name" value="RNA-DIRECTED DNA POLYMERASE"/>
    <property type="match status" value="1"/>
</dbReference>
<dbReference type="AlphaFoldDB" id="A0AAD8RIN1"/>
<proteinExistence type="predicted"/>
<accession>A0AAD8RIN1</accession>
<dbReference type="PANTHER" id="PTHR46890">
    <property type="entry name" value="NON-LTR RETROLELEMENT REVERSE TRANSCRIPTASE-LIKE PROTEIN-RELATED"/>
    <property type="match status" value="1"/>
</dbReference>
<feature type="region of interest" description="Disordered" evidence="1">
    <location>
        <begin position="137"/>
        <end position="171"/>
    </location>
</feature>